<dbReference type="NCBIfam" id="NF009396">
    <property type="entry name" value="PRK12756.1"/>
    <property type="match status" value="1"/>
</dbReference>
<comment type="function">
    <text evidence="1 8">Stereospecific condensation of phosphoenolpyruvate (PEP) and D-erythrose-4-phosphate (E4P) giving rise to 3-deoxy-D-arabino-heptulosonate-7-phosphate (DAHP).</text>
</comment>
<dbReference type="GO" id="GO:0005737">
    <property type="term" value="C:cytoplasm"/>
    <property type="evidence" value="ECO:0007669"/>
    <property type="project" value="TreeGrafter"/>
</dbReference>
<evidence type="ECO:0000313" key="10">
    <source>
        <dbReference type="EMBL" id="WMC09731.1"/>
    </source>
</evidence>
<dbReference type="NCBIfam" id="NF009395">
    <property type="entry name" value="PRK12755.1"/>
    <property type="match status" value="1"/>
</dbReference>
<dbReference type="GO" id="GO:0009073">
    <property type="term" value="P:aromatic amino acid family biosynthetic process"/>
    <property type="evidence" value="ECO:0007669"/>
    <property type="project" value="UniProtKB-KW"/>
</dbReference>
<accession>A0AA50QB45</accession>
<dbReference type="GO" id="GO:0042802">
    <property type="term" value="F:identical protein binding"/>
    <property type="evidence" value="ECO:0007669"/>
    <property type="project" value="UniProtKB-ARBA"/>
</dbReference>
<evidence type="ECO:0000256" key="2">
    <source>
        <dbReference type="ARBA" id="ARBA00004688"/>
    </source>
</evidence>
<evidence type="ECO:0000313" key="11">
    <source>
        <dbReference type="Proteomes" id="UP001223802"/>
    </source>
</evidence>
<keyword evidence="4 8" id="KW-0028">Amino-acid biosynthesis</keyword>
<dbReference type="RefSeq" id="WP_306760949.1">
    <property type="nucleotide sequence ID" value="NZ_CP118224.1"/>
</dbReference>
<reference evidence="10 11" key="1">
    <citation type="submission" date="2023-02" db="EMBL/GenBank/DDBJ databases">
        <title>Complete genome sequence of a novel bacterium Oceanimonas sp. NTOU-MSR1 isolated from marine coast sediment.</title>
        <authorList>
            <person name="Yang H.-T."/>
            <person name="Chen Y.-L."/>
            <person name="Ho Y.-N."/>
        </authorList>
    </citation>
    <scope>NUCLEOTIDE SEQUENCE [LARGE SCALE GENOMIC DNA]</scope>
    <source>
        <strain evidence="10 11">NTOU-MSR1</strain>
    </source>
</reference>
<dbReference type="Proteomes" id="UP001223802">
    <property type="component" value="Chromosome"/>
</dbReference>
<gene>
    <name evidence="10" type="primary">aroG</name>
    <name evidence="10" type="ORF">PU634_11475</name>
</gene>
<dbReference type="InterPro" id="IPR006219">
    <property type="entry name" value="DAHP_synth_1"/>
</dbReference>
<proteinExistence type="inferred from homology"/>
<dbReference type="Gene3D" id="3.20.20.70">
    <property type="entry name" value="Aldolase class I"/>
    <property type="match status" value="1"/>
</dbReference>
<dbReference type="PANTHER" id="PTHR21225">
    <property type="entry name" value="PHOSPHO-2-DEHYDRO-3-DEOXYHEPTONATE ALDOLASE DAHP SYNTHETASE"/>
    <property type="match status" value="1"/>
</dbReference>
<comment type="pathway">
    <text evidence="2 8">Metabolic intermediate biosynthesis; chorismate biosynthesis; chorismate from D-erythrose 4-phosphate and phosphoenolpyruvate: step 1/7.</text>
</comment>
<dbReference type="PANTHER" id="PTHR21225:SF12">
    <property type="entry name" value="PHOSPHO-2-DEHYDRO-3-DEOXYHEPTONATE ALDOLASE, TYROSINE-INHIBITED"/>
    <property type="match status" value="1"/>
</dbReference>
<keyword evidence="11" id="KW-1185">Reference proteome</keyword>
<feature type="domain" description="DAHP synthetase I/KDSA" evidence="9">
    <location>
        <begin position="45"/>
        <end position="338"/>
    </location>
</feature>
<dbReference type="FunFam" id="3.20.20.70:FF:000005">
    <property type="entry name" value="Phospho-2-dehydro-3-deoxyheptonate aldolase"/>
    <property type="match status" value="1"/>
</dbReference>
<dbReference type="SUPFAM" id="SSF51569">
    <property type="entry name" value="Aldolase"/>
    <property type="match status" value="1"/>
</dbReference>
<dbReference type="InterPro" id="IPR006218">
    <property type="entry name" value="DAHP1/KDSA"/>
</dbReference>
<dbReference type="Pfam" id="PF00793">
    <property type="entry name" value="DAHP_synth_1"/>
    <property type="match status" value="1"/>
</dbReference>
<evidence type="ECO:0000256" key="7">
    <source>
        <dbReference type="ARBA" id="ARBA00047508"/>
    </source>
</evidence>
<protein>
    <recommendedName>
        <fullName evidence="8">Phospho-2-dehydro-3-deoxyheptonate aldolase</fullName>
        <ecNumber evidence="8">2.5.1.54</ecNumber>
    </recommendedName>
</protein>
<evidence type="ECO:0000259" key="9">
    <source>
        <dbReference type="Pfam" id="PF00793"/>
    </source>
</evidence>
<evidence type="ECO:0000256" key="5">
    <source>
        <dbReference type="ARBA" id="ARBA00022679"/>
    </source>
</evidence>
<dbReference type="AlphaFoldDB" id="A0AA50QB45"/>
<dbReference type="GO" id="GO:0003849">
    <property type="term" value="F:3-deoxy-7-phosphoheptulonate synthase activity"/>
    <property type="evidence" value="ECO:0007669"/>
    <property type="project" value="UniProtKB-EC"/>
</dbReference>
<dbReference type="InterPro" id="IPR013785">
    <property type="entry name" value="Aldolase_TIM"/>
</dbReference>
<dbReference type="KEGG" id="ope:PU634_11475"/>
<keyword evidence="5 8" id="KW-0808">Transferase</keyword>
<evidence type="ECO:0000256" key="4">
    <source>
        <dbReference type="ARBA" id="ARBA00022605"/>
    </source>
</evidence>
<evidence type="ECO:0000256" key="8">
    <source>
        <dbReference type="PIRNR" id="PIRNR001361"/>
    </source>
</evidence>
<dbReference type="EMBL" id="CP118224">
    <property type="protein sequence ID" value="WMC09731.1"/>
    <property type="molecule type" value="Genomic_DNA"/>
</dbReference>
<evidence type="ECO:0000256" key="6">
    <source>
        <dbReference type="ARBA" id="ARBA00023141"/>
    </source>
</evidence>
<evidence type="ECO:0000256" key="3">
    <source>
        <dbReference type="ARBA" id="ARBA00007985"/>
    </source>
</evidence>
<sequence length="351" mass="38283">MHFQTDDIRINEIKELLPPVAVLEKYPATDTASATVFESRQAIHRILASEDDRLLVVVGPCSIHDTQAAIEYGQRLKVLRERYADTLEVVMRVYFEKPRTTVGWKGLINDPYLDNSFQINDGLRIGRKLLLDLNDMGLPTASEFLDMITPQYLADLMSWGAIGARTTESQVHRELASGLSCPVGFKNGTDGTIKVAADAIGAASASHHFLSVTKFGHSAIVSTAGNPDCHIILRGGKEPNYSADHVASVCAGLEQAGLPQKLMIDFSHANSSKQYQRQMVVAEDVCGQIAAGQQAIMGVMVESHLVEGRQDLQEGCALTYGQSITDACIGWDDTERMLAQLAEAVAARRQV</sequence>
<dbReference type="EC" id="2.5.1.54" evidence="8"/>
<organism evidence="10 11">
    <name type="scientific">Oceanimonas pelagia</name>
    <dbReference type="NCBI Taxonomy" id="3028314"/>
    <lineage>
        <taxon>Bacteria</taxon>
        <taxon>Pseudomonadati</taxon>
        <taxon>Pseudomonadota</taxon>
        <taxon>Gammaproteobacteria</taxon>
        <taxon>Aeromonadales</taxon>
        <taxon>Aeromonadaceae</taxon>
        <taxon>Oceanimonas</taxon>
    </lineage>
</organism>
<evidence type="ECO:0000256" key="1">
    <source>
        <dbReference type="ARBA" id="ARBA00003726"/>
    </source>
</evidence>
<comment type="catalytic activity">
    <reaction evidence="7 8">
        <text>D-erythrose 4-phosphate + phosphoenolpyruvate + H2O = 7-phospho-2-dehydro-3-deoxy-D-arabino-heptonate + phosphate</text>
        <dbReference type="Rhea" id="RHEA:14717"/>
        <dbReference type="ChEBI" id="CHEBI:15377"/>
        <dbReference type="ChEBI" id="CHEBI:16897"/>
        <dbReference type="ChEBI" id="CHEBI:43474"/>
        <dbReference type="ChEBI" id="CHEBI:58394"/>
        <dbReference type="ChEBI" id="CHEBI:58702"/>
        <dbReference type="EC" id="2.5.1.54"/>
    </reaction>
</comment>
<dbReference type="PIRSF" id="PIRSF001361">
    <property type="entry name" value="DAHP_synthase"/>
    <property type="match status" value="1"/>
</dbReference>
<dbReference type="GO" id="GO:0008652">
    <property type="term" value="P:amino acid biosynthetic process"/>
    <property type="evidence" value="ECO:0007669"/>
    <property type="project" value="UniProtKB-KW"/>
</dbReference>
<keyword evidence="6 8" id="KW-0057">Aromatic amino acid biosynthesis</keyword>
<dbReference type="NCBIfam" id="TIGR00034">
    <property type="entry name" value="aroFGH"/>
    <property type="match status" value="1"/>
</dbReference>
<name>A0AA50QB45_9GAMM</name>
<comment type="similarity">
    <text evidence="3 8">Belongs to the class-I DAHP synthase family.</text>
</comment>
<dbReference type="NCBIfam" id="NF006723">
    <property type="entry name" value="PRK09261.1-1"/>
    <property type="match status" value="1"/>
</dbReference>